<dbReference type="Proteomes" id="UP000030682">
    <property type="component" value="Unassembled WGS sequence"/>
</dbReference>
<dbReference type="EMBL" id="HG810024">
    <property type="protein sequence ID" value="CDN39624.1"/>
    <property type="molecule type" value="Genomic_DNA"/>
</dbReference>
<sequence length="51" mass="5863">MQAMKNASSESTIKGAVLNELRQEKKQKSRNQNATNRKVQVNLKRLPNDEH</sequence>
<protein>
    <submittedName>
        <fullName evidence="2">Uncharacterized protein</fullName>
    </submittedName>
</protein>
<feature type="compositionally biased region" description="Polar residues" evidence="1">
    <location>
        <begin position="1"/>
        <end position="12"/>
    </location>
</feature>
<feature type="compositionally biased region" description="Polar residues" evidence="1">
    <location>
        <begin position="30"/>
        <end position="39"/>
    </location>
</feature>
<reference evidence="2" key="1">
    <citation type="submission" date="2014-01" db="EMBL/GenBank/DDBJ databases">
        <title>Draft genome sequence of highly nematicidal Bacillus thuringiensis DB27.</title>
        <authorList>
            <person name="Iatsenko I."/>
            <person name="Pickard D."/>
            <person name="Corton C."/>
            <person name="Dougan G."/>
            <person name="Sommer R.J."/>
        </authorList>
    </citation>
    <scope>NUCLEOTIDE SEQUENCE [LARGE SCALE GENOMIC DNA]</scope>
    <source>
        <strain evidence="2">DB27</strain>
    </source>
</reference>
<proteinExistence type="predicted"/>
<dbReference type="AlphaFoldDB" id="W8YDK7"/>
<dbReference type="HOGENOM" id="CLU_3095898_0_0_9"/>
<organism evidence="2">
    <name type="scientific">Bacillus thuringiensis DB27</name>
    <dbReference type="NCBI Taxonomy" id="1431339"/>
    <lineage>
        <taxon>Bacteria</taxon>
        <taxon>Bacillati</taxon>
        <taxon>Bacillota</taxon>
        <taxon>Bacilli</taxon>
        <taxon>Bacillales</taxon>
        <taxon>Bacillaceae</taxon>
        <taxon>Bacillus</taxon>
        <taxon>Bacillus cereus group</taxon>
    </lineage>
</organism>
<gene>
    <name evidence="2" type="ORF">BTDB27_p000287</name>
</gene>
<evidence type="ECO:0000256" key="1">
    <source>
        <dbReference type="SAM" id="MobiDB-lite"/>
    </source>
</evidence>
<reference evidence="2" key="2">
    <citation type="submission" date="2014-01" db="EMBL/GenBank/DDBJ databases">
        <authorList>
            <person name="Aslett M."/>
        </authorList>
    </citation>
    <scope>NUCLEOTIDE SEQUENCE [LARGE SCALE GENOMIC DNA]</scope>
    <source>
        <strain evidence="2">DB27</strain>
    </source>
</reference>
<evidence type="ECO:0000313" key="2">
    <source>
        <dbReference type="EMBL" id="CDN39624.1"/>
    </source>
</evidence>
<feature type="region of interest" description="Disordered" evidence="1">
    <location>
        <begin position="1"/>
        <end position="51"/>
    </location>
</feature>
<accession>W8YDK7</accession>
<name>W8YDK7_BACTU</name>